<evidence type="ECO:0000313" key="1">
    <source>
        <dbReference type="Proteomes" id="UP000887580"/>
    </source>
</evidence>
<name>A0AC35GRK9_9BILA</name>
<organism evidence="1 2">
    <name type="scientific">Panagrolaimus sp. PS1159</name>
    <dbReference type="NCBI Taxonomy" id="55785"/>
    <lineage>
        <taxon>Eukaryota</taxon>
        <taxon>Metazoa</taxon>
        <taxon>Ecdysozoa</taxon>
        <taxon>Nematoda</taxon>
        <taxon>Chromadorea</taxon>
        <taxon>Rhabditida</taxon>
        <taxon>Tylenchina</taxon>
        <taxon>Panagrolaimomorpha</taxon>
        <taxon>Panagrolaimoidea</taxon>
        <taxon>Panagrolaimidae</taxon>
        <taxon>Panagrolaimus</taxon>
    </lineage>
</organism>
<evidence type="ECO:0000313" key="2">
    <source>
        <dbReference type="WBParaSite" id="PS1159_v2.g7919.t1"/>
    </source>
</evidence>
<proteinExistence type="predicted"/>
<protein>
    <submittedName>
        <fullName evidence="2">Uncharacterized protein</fullName>
    </submittedName>
</protein>
<dbReference type="Proteomes" id="UP000887580">
    <property type="component" value="Unplaced"/>
</dbReference>
<dbReference type="WBParaSite" id="PS1159_v2.g7919.t1">
    <property type="protein sequence ID" value="PS1159_v2.g7919.t1"/>
    <property type="gene ID" value="PS1159_v2.g7919"/>
</dbReference>
<reference evidence="2" key="1">
    <citation type="submission" date="2022-11" db="UniProtKB">
        <authorList>
            <consortium name="WormBaseParasite"/>
        </authorList>
    </citation>
    <scope>IDENTIFICATION</scope>
</reference>
<sequence length="291" mass="33574">MNTVSTTNNKFSNTDDIFNATKKLDSRHSFTAEWLILSLRENDKTFGVLHGDKAIKDVTTYDISIGKGFISIVLKCTVTFVNYSDDESYTTILKIPGFDSFINAQNSVGNIEEIVTDGIKESFVTIHQSECDFYNKISKLIDAPIPKIFKTVDWILEKNQEGCIHMEDLTIRGKTFESYDRINIAQAKCFVRYLAKMHKNILTVDPEIWKGKYLKGQTTLVGHIEHQRLQFGRFLEGSRRKGLFITYTFDVCVRTKIENTKNKTKLVFNKKMTFDFAALVHIHELHIRMKM</sequence>
<accession>A0AC35GRK9</accession>